<comment type="caution">
    <text evidence="11">The sequence shown here is derived from an EMBL/GenBank/DDBJ whole genome shotgun (WGS) entry which is preliminary data.</text>
</comment>
<dbReference type="Pfam" id="PF06679">
    <property type="entry name" value="DUF1180"/>
    <property type="match status" value="1"/>
</dbReference>
<dbReference type="GO" id="GO:0016020">
    <property type="term" value="C:membrane"/>
    <property type="evidence" value="ECO:0007669"/>
    <property type="project" value="UniProtKB-SubCell"/>
</dbReference>
<evidence type="ECO:0000313" key="12">
    <source>
        <dbReference type="Proteomes" id="UP000287033"/>
    </source>
</evidence>
<evidence type="ECO:0000256" key="3">
    <source>
        <dbReference type="ARBA" id="ARBA00022692"/>
    </source>
</evidence>
<sequence length="124" mass="13307">MKLGVGSSSVSLLLAVALGLSVAAQGLGGSAAPRTDAANSSSTTPPPRRQAVYPDRSVIQRAVWVLLGISGLGVVYFIIRSIRLKKTQRKKYGLLASYDDHVEMAPMDTDDDDTTLFEVKGMRR</sequence>
<evidence type="ECO:0000256" key="1">
    <source>
        <dbReference type="ARBA" id="ARBA00004479"/>
    </source>
</evidence>
<dbReference type="EMBL" id="BEZZ01000346">
    <property type="protein sequence ID" value="GCC31151.1"/>
    <property type="molecule type" value="Genomic_DNA"/>
</dbReference>
<keyword evidence="7" id="KW-0325">Glycoprotein</keyword>
<dbReference type="OMA" id="ETQSVWE"/>
<comment type="similarity">
    <text evidence="2">Belongs to the FAM174 family.</text>
</comment>
<dbReference type="PANTHER" id="PTHR28607">
    <property type="entry name" value="EXPRESSED PROTEIN"/>
    <property type="match status" value="1"/>
</dbReference>
<gene>
    <name evidence="11" type="ORF">chiPu_0009607</name>
</gene>
<dbReference type="GO" id="GO:0005576">
    <property type="term" value="C:extracellular region"/>
    <property type="evidence" value="ECO:0007669"/>
    <property type="project" value="TreeGrafter"/>
</dbReference>
<evidence type="ECO:0000256" key="5">
    <source>
        <dbReference type="ARBA" id="ARBA00022989"/>
    </source>
</evidence>
<feature type="chain" id="PRO_5019498190" evidence="10">
    <location>
        <begin position="24"/>
        <end position="124"/>
    </location>
</feature>
<keyword evidence="5 9" id="KW-1133">Transmembrane helix</keyword>
<keyword evidence="12" id="KW-1185">Reference proteome</keyword>
<dbReference type="OrthoDB" id="5917722at2759"/>
<dbReference type="AlphaFoldDB" id="A0A401SL97"/>
<evidence type="ECO:0000256" key="2">
    <source>
        <dbReference type="ARBA" id="ARBA00006986"/>
    </source>
</evidence>
<evidence type="ECO:0000256" key="9">
    <source>
        <dbReference type="SAM" id="Phobius"/>
    </source>
</evidence>
<evidence type="ECO:0000256" key="10">
    <source>
        <dbReference type="SAM" id="SignalP"/>
    </source>
</evidence>
<reference evidence="11 12" key="1">
    <citation type="journal article" date="2018" name="Nat. Ecol. Evol.">
        <title>Shark genomes provide insights into elasmobranch evolution and the origin of vertebrates.</title>
        <authorList>
            <person name="Hara Y"/>
            <person name="Yamaguchi K"/>
            <person name="Onimaru K"/>
            <person name="Kadota M"/>
            <person name="Koyanagi M"/>
            <person name="Keeley SD"/>
            <person name="Tatsumi K"/>
            <person name="Tanaka K"/>
            <person name="Motone F"/>
            <person name="Kageyama Y"/>
            <person name="Nozu R"/>
            <person name="Adachi N"/>
            <person name="Nishimura O"/>
            <person name="Nakagawa R"/>
            <person name="Tanegashima C"/>
            <person name="Kiyatake I"/>
            <person name="Matsumoto R"/>
            <person name="Murakumo K"/>
            <person name="Nishida K"/>
            <person name="Terakita A"/>
            <person name="Kuratani S"/>
            <person name="Sato K"/>
            <person name="Hyodo S Kuraku.S."/>
        </authorList>
    </citation>
    <scope>NUCLEOTIDE SEQUENCE [LARGE SCALE GENOMIC DNA]</scope>
</reference>
<evidence type="ECO:0000256" key="7">
    <source>
        <dbReference type="ARBA" id="ARBA00023180"/>
    </source>
</evidence>
<name>A0A401SL97_CHIPU</name>
<evidence type="ECO:0000256" key="6">
    <source>
        <dbReference type="ARBA" id="ARBA00023136"/>
    </source>
</evidence>
<dbReference type="InterPro" id="IPR009565">
    <property type="entry name" value="FAM174-like"/>
</dbReference>
<organism evidence="11 12">
    <name type="scientific">Chiloscyllium punctatum</name>
    <name type="common">Brownbanded bambooshark</name>
    <name type="synonym">Hemiscyllium punctatum</name>
    <dbReference type="NCBI Taxonomy" id="137246"/>
    <lineage>
        <taxon>Eukaryota</taxon>
        <taxon>Metazoa</taxon>
        <taxon>Chordata</taxon>
        <taxon>Craniata</taxon>
        <taxon>Vertebrata</taxon>
        <taxon>Chondrichthyes</taxon>
        <taxon>Elasmobranchii</taxon>
        <taxon>Galeomorphii</taxon>
        <taxon>Galeoidea</taxon>
        <taxon>Orectolobiformes</taxon>
        <taxon>Hemiscylliidae</taxon>
        <taxon>Chiloscyllium</taxon>
    </lineage>
</organism>
<evidence type="ECO:0000313" key="11">
    <source>
        <dbReference type="EMBL" id="GCC31151.1"/>
    </source>
</evidence>
<dbReference type="Proteomes" id="UP000287033">
    <property type="component" value="Unassembled WGS sequence"/>
</dbReference>
<proteinExistence type="inferred from homology"/>
<feature type="signal peptide" evidence="10">
    <location>
        <begin position="1"/>
        <end position="23"/>
    </location>
</feature>
<keyword evidence="6 9" id="KW-0472">Membrane</keyword>
<keyword evidence="3 9" id="KW-0812">Transmembrane</keyword>
<dbReference type="PANTHER" id="PTHR28607:SF2">
    <property type="entry name" value="PROTEIN FAM174C"/>
    <property type="match status" value="1"/>
</dbReference>
<dbReference type="STRING" id="137246.A0A401SL97"/>
<evidence type="ECO:0000256" key="8">
    <source>
        <dbReference type="SAM" id="MobiDB-lite"/>
    </source>
</evidence>
<protein>
    <submittedName>
        <fullName evidence="11">Uncharacterized protein</fullName>
    </submittedName>
</protein>
<comment type="subcellular location">
    <subcellularLocation>
        <location evidence="1">Membrane</location>
        <topology evidence="1">Single-pass type I membrane protein</topology>
    </subcellularLocation>
</comment>
<keyword evidence="4 10" id="KW-0732">Signal</keyword>
<feature type="transmembrane region" description="Helical" evidence="9">
    <location>
        <begin position="61"/>
        <end position="79"/>
    </location>
</feature>
<evidence type="ECO:0000256" key="4">
    <source>
        <dbReference type="ARBA" id="ARBA00022729"/>
    </source>
</evidence>
<accession>A0A401SL97</accession>
<feature type="region of interest" description="Disordered" evidence="8">
    <location>
        <begin position="27"/>
        <end position="51"/>
    </location>
</feature>